<dbReference type="InterPro" id="IPR018108">
    <property type="entry name" value="MCP_transmembrane"/>
</dbReference>
<dbReference type="WBParaSite" id="TMUE_3000014958.1">
    <property type="protein sequence ID" value="TMUE_3000014958.1"/>
    <property type="gene ID" value="WBGene00290262"/>
</dbReference>
<evidence type="ECO:0000256" key="3">
    <source>
        <dbReference type="ARBA" id="ARBA00022448"/>
    </source>
</evidence>
<organism evidence="9 10">
    <name type="scientific">Trichuris muris</name>
    <name type="common">Mouse whipworm</name>
    <dbReference type="NCBI Taxonomy" id="70415"/>
    <lineage>
        <taxon>Eukaryota</taxon>
        <taxon>Metazoa</taxon>
        <taxon>Ecdysozoa</taxon>
        <taxon>Nematoda</taxon>
        <taxon>Enoplea</taxon>
        <taxon>Dorylaimia</taxon>
        <taxon>Trichinellida</taxon>
        <taxon>Trichuridae</taxon>
        <taxon>Trichuris</taxon>
    </lineage>
</organism>
<dbReference type="Proteomes" id="UP000046395">
    <property type="component" value="Unassembled WGS sequence"/>
</dbReference>
<feature type="repeat" description="Solcar" evidence="7">
    <location>
        <begin position="13"/>
        <end position="94"/>
    </location>
</feature>
<dbReference type="SUPFAM" id="SSF103506">
    <property type="entry name" value="Mitochondrial carrier"/>
    <property type="match status" value="1"/>
</dbReference>
<evidence type="ECO:0000256" key="7">
    <source>
        <dbReference type="PROSITE-ProRule" id="PRU00282"/>
    </source>
</evidence>
<dbReference type="PANTHER" id="PTHR24089">
    <property type="entry name" value="SOLUTE CARRIER FAMILY 25"/>
    <property type="match status" value="1"/>
</dbReference>
<dbReference type="STRING" id="70415.A0A5S6R665"/>
<proteinExistence type="inferred from homology"/>
<keyword evidence="6 7" id="KW-0472">Membrane</keyword>
<evidence type="ECO:0000313" key="9">
    <source>
        <dbReference type="Proteomes" id="UP000046395"/>
    </source>
</evidence>
<accession>A0A5S6R665</accession>
<comment type="subcellular location">
    <subcellularLocation>
        <location evidence="1">Membrane</location>
        <topology evidence="1">Multi-pass membrane protein</topology>
    </subcellularLocation>
</comment>
<dbReference type="Gene3D" id="1.50.40.10">
    <property type="entry name" value="Mitochondrial carrier domain"/>
    <property type="match status" value="1"/>
</dbReference>
<dbReference type="Pfam" id="PF00153">
    <property type="entry name" value="Mito_carr"/>
    <property type="match status" value="2"/>
</dbReference>
<evidence type="ECO:0000256" key="4">
    <source>
        <dbReference type="ARBA" id="ARBA00022692"/>
    </source>
</evidence>
<evidence type="ECO:0000256" key="2">
    <source>
        <dbReference type="ARBA" id="ARBA00006375"/>
    </source>
</evidence>
<evidence type="ECO:0000256" key="5">
    <source>
        <dbReference type="ARBA" id="ARBA00022737"/>
    </source>
</evidence>
<keyword evidence="5" id="KW-0677">Repeat</keyword>
<dbReference type="GO" id="GO:0016020">
    <property type="term" value="C:membrane"/>
    <property type="evidence" value="ECO:0007669"/>
    <property type="project" value="UniProtKB-SubCell"/>
</dbReference>
<evidence type="ECO:0000256" key="6">
    <source>
        <dbReference type="ARBA" id="ARBA00023136"/>
    </source>
</evidence>
<keyword evidence="4 7" id="KW-0812">Transmembrane</keyword>
<reference evidence="10" key="1">
    <citation type="submission" date="2019-12" db="UniProtKB">
        <authorList>
            <consortium name="WormBaseParasite"/>
        </authorList>
    </citation>
    <scope>IDENTIFICATION</scope>
</reference>
<dbReference type="InterPro" id="IPR002067">
    <property type="entry name" value="MCP"/>
</dbReference>
<keyword evidence="9" id="KW-1185">Reference proteome</keyword>
<evidence type="ECO:0000256" key="8">
    <source>
        <dbReference type="RuleBase" id="RU000488"/>
    </source>
</evidence>
<evidence type="ECO:0000256" key="1">
    <source>
        <dbReference type="ARBA" id="ARBA00004141"/>
    </source>
</evidence>
<protein>
    <submittedName>
        <fullName evidence="10">Mitochondrial carrier protein</fullName>
    </submittedName>
</protein>
<feature type="repeat" description="Solcar" evidence="7">
    <location>
        <begin position="104"/>
        <end position="193"/>
    </location>
</feature>
<dbReference type="GO" id="GO:0055085">
    <property type="term" value="P:transmembrane transport"/>
    <property type="evidence" value="ECO:0007669"/>
    <property type="project" value="InterPro"/>
</dbReference>
<dbReference type="InterPro" id="IPR023395">
    <property type="entry name" value="MCP_dom_sf"/>
</dbReference>
<sequence>MRETGKSQLGPTANFLLAGTTAALGRAFAHPLSILKIQSESGMPGGRMGIVTGAYWVLRLDGARGFLKALPVSIARIFPQVGMQYAIFHQYAQTVKAVEKPNLDRMVGTFIAGGIAHSIATLCTHPLDVVKTRMIVQPASDSRKFYRDWLDTVKRTFEREGIPGMYRGLVPSLIGSFIFSGSMFTAWDYMDCLPWRRRQAPPFFYGEEFVLAVVAVCAASIASQPADVIRHKVMASSPALPKMGLTAFADFFTGHLLMFASPSRKSPSSG</sequence>
<dbReference type="AlphaFoldDB" id="A0A5S6R665"/>
<name>A0A5S6R665_TRIMR</name>
<dbReference type="PROSITE" id="PS50920">
    <property type="entry name" value="SOLCAR"/>
    <property type="match status" value="2"/>
</dbReference>
<comment type="similarity">
    <text evidence="2 8">Belongs to the mitochondrial carrier (TC 2.A.29) family.</text>
</comment>
<evidence type="ECO:0000313" key="10">
    <source>
        <dbReference type="WBParaSite" id="TMUE_3000014958.1"/>
    </source>
</evidence>
<dbReference type="PRINTS" id="PR00926">
    <property type="entry name" value="MITOCARRIER"/>
</dbReference>
<keyword evidence="3 8" id="KW-0813">Transport</keyword>